<dbReference type="InterPro" id="IPR038765">
    <property type="entry name" value="Papain-like_cys_pep_sf"/>
</dbReference>
<feature type="active site" evidence="5 6">
    <location>
        <position position="409"/>
    </location>
</feature>
<dbReference type="GO" id="GO:0005737">
    <property type="term" value="C:cytoplasm"/>
    <property type="evidence" value="ECO:0007669"/>
    <property type="project" value="TreeGrafter"/>
</dbReference>
<evidence type="ECO:0000256" key="1">
    <source>
        <dbReference type="ARBA" id="ARBA00007623"/>
    </source>
</evidence>
<dbReference type="Proteomes" id="UP000198287">
    <property type="component" value="Unassembled WGS sequence"/>
</dbReference>
<evidence type="ECO:0000256" key="3">
    <source>
        <dbReference type="ARBA" id="ARBA00022801"/>
    </source>
</evidence>
<protein>
    <submittedName>
        <fullName evidence="8">Calpain-A</fullName>
    </submittedName>
</protein>
<dbReference type="PANTHER" id="PTHR10183">
    <property type="entry name" value="CALPAIN"/>
    <property type="match status" value="1"/>
</dbReference>
<evidence type="ECO:0000259" key="7">
    <source>
        <dbReference type="PROSITE" id="PS50203"/>
    </source>
</evidence>
<dbReference type="InterPro" id="IPR022684">
    <property type="entry name" value="Calpain_cysteine_protease"/>
</dbReference>
<reference evidence="8 9" key="1">
    <citation type="submission" date="2015-12" db="EMBL/GenBank/DDBJ databases">
        <title>The genome of Folsomia candida.</title>
        <authorList>
            <person name="Faddeeva A."/>
            <person name="Derks M.F."/>
            <person name="Anvar Y."/>
            <person name="Smit S."/>
            <person name="Van Straalen N."/>
            <person name="Roelofs D."/>
        </authorList>
    </citation>
    <scope>NUCLEOTIDE SEQUENCE [LARGE SCALE GENOMIC DNA]</scope>
    <source>
        <strain evidence="8 9">VU population</strain>
        <tissue evidence="8">Whole body</tissue>
    </source>
</reference>
<dbReference type="OrthoDB" id="424753at2759"/>
<evidence type="ECO:0000256" key="6">
    <source>
        <dbReference type="PROSITE-ProRule" id="PRU00239"/>
    </source>
</evidence>
<feature type="domain" description="Calpain catalytic" evidence="7">
    <location>
        <begin position="197"/>
        <end position="476"/>
    </location>
</feature>
<comment type="caution">
    <text evidence="8">The sequence shown here is derived from an EMBL/GenBank/DDBJ whole genome shotgun (WGS) entry which is preliminary data.</text>
</comment>
<dbReference type="GO" id="GO:0004198">
    <property type="term" value="F:calcium-dependent cysteine-type endopeptidase activity"/>
    <property type="evidence" value="ECO:0007669"/>
    <property type="project" value="InterPro"/>
</dbReference>
<dbReference type="PANTHER" id="PTHR10183:SF433">
    <property type="entry name" value="CALPAIN-A-RELATED"/>
    <property type="match status" value="1"/>
</dbReference>
<keyword evidence="2 6" id="KW-0645">Protease</keyword>
<dbReference type="SMART" id="SM00230">
    <property type="entry name" value="CysPc"/>
    <property type="match status" value="1"/>
</dbReference>
<dbReference type="STRING" id="158441.A0A226E0H0"/>
<keyword evidence="4 6" id="KW-0788">Thiol protease</keyword>
<keyword evidence="3 6" id="KW-0378">Hydrolase</keyword>
<dbReference type="PROSITE" id="PS50203">
    <property type="entry name" value="CALPAIN_CAT"/>
    <property type="match status" value="1"/>
</dbReference>
<dbReference type="GO" id="GO:0006508">
    <property type="term" value="P:proteolysis"/>
    <property type="evidence" value="ECO:0007669"/>
    <property type="project" value="UniProtKB-KW"/>
</dbReference>
<dbReference type="OMA" id="EIIGHGM"/>
<evidence type="ECO:0000256" key="5">
    <source>
        <dbReference type="PIRSR" id="PIRSR622684-1"/>
    </source>
</evidence>
<gene>
    <name evidence="8" type="ORF">Fcan01_14519</name>
</gene>
<evidence type="ECO:0000313" key="9">
    <source>
        <dbReference type="Proteomes" id="UP000198287"/>
    </source>
</evidence>
<evidence type="ECO:0000256" key="2">
    <source>
        <dbReference type="ARBA" id="ARBA00022670"/>
    </source>
</evidence>
<proteinExistence type="inferred from homology"/>
<dbReference type="SUPFAM" id="SSF54001">
    <property type="entry name" value="Cysteine proteinases"/>
    <property type="match status" value="1"/>
</dbReference>
<feature type="active site" evidence="5 6">
    <location>
        <position position="253"/>
    </location>
</feature>
<feature type="active site" evidence="5 6">
    <location>
        <position position="437"/>
    </location>
</feature>
<comment type="similarity">
    <text evidence="1">Belongs to the peptidase C2 family.</text>
</comment>
<keyword evidence="9" id="KW-1185">Reference proteome</keyword>
<evidence type="ECO:0000256" key="4">
    <source>
        <dbReference type="ARBA" id="ARBA00022807"/>
    </source>
</evidence>
<dbReference type="CDD" id="cd00044">
    <property type="entry name" value="CysPc"/>
    <property type="match status" value="1"/>
</dbReference>
<evidence type="ECO:0000313" key="8">
    <source>
        <dbReference type="EMBL" id="OXA50959.1"/>
    </source>
</evidence>
<dbReference type="Pfam" id="PF00648">
    <property type="entry name" value="Peptidase_C2"/>
    <property type="match status" value="1"/>
</dbReference>
<dbReference type="InterPro" id="IPR000169">
    <property type="entry name" value="Pept_cys_AS"/>
</dbReference>
<sequence>MAFKGFFKSLANEGLNELGRQIEKKLNPGEAGGSGGGESSGGFGGGKIDMNLVKGVLGLLSGGGAGGAGTGGGGGIGQLTTILNAVQGQMGGYLPGNVAKYLPSILKLAEIIGHGMGDDSPRTERNSDGSFIDNFIKTIIGGRKIHGGGKAAAKVKPIVRGGGHVPGVDYDQYDGSGEAGFQDYEQIRAQCLADGVLFEDPEFPAEESSVFFSSEGRRSFEWLRPHEICSDPPSFFVEGASRFDVKQGELGDCWLLAALANLTLNEHIFAQVVPQDNSFDEGYAGIFHFRFWQYGRWVDVVVDDRLPTKGGRLMFLHSEDNNEFWSALLEKAYAKLHGSYEALKGGTTCEALEDFTGGVTEMYDLKTAPKNLLDMIQKAFERSSFLGCSIEPDPKITEAETSMGLIRGHAYSITDVKLLDIETPRVRGKVPLLRIKNPWGNEAEWKGGWGDGSKEWSYIDDETKEEIGLHMGNSLY</sequence>
<dbReference type="AlphaFoldDB" id="A0A226E0H0"/>
<dbReference type="PROSITE" id="PS00139">
    <property type="entry name" value="THIOL_PROTEASE_CYS"/>
    <property type="match status" value="1"/>
</dbReference>
<dbReference type="InterPro" id="IPR001300">
    <property type="entry name" value="Peptidase_C2_calpain_cat"/>
</dbReference>
<name>A0A226E0H0_FOLCA</name>
<accession>A0A226E0H0</accession>
<dbReference type="PRINTS" id="PR00704">
    <property type="entry name" value="CALPAIN"/>
</dbReference>
<organism evidence="8 9">
    <name type="scientific">Folsomia candida</name>
    <name type="common">Springtail</name>
    <dbReference type="NCBI Taxonomy" id="158441"/>
    <lineage>
        <taxon>Eukaryota</taxon>
        <taxon>Metazoa</taxon>
        <taxon>Ecdysozoa</taxon>
        <taxon>Arthropoda</taxon>
        <taxon>Hexapoda</taxon>
        <taxon>Collembola</taxon>
        <taxon>Entomobryomorpha</taxon>
        <taxon>Isotomoidea</taxon>
        <taxon>Isotomidae</taxon>
        <taxon>Proisotominae</taxon>
        <taxon>Folsomia</taxon>
    </lineage>
</organism>
<dbReference type="Gene3D" id="3.90.70.10">
    <property type="entry name" value="Cysteine proteinases"/>
    <property type="match status" value="1"/>
</dbReference>
<dbReference type="EMBL" id="LNIX01000008">
    <property type="protein sequence ID" value="OXA50959.1"/>
    <property type="molecule type" value="Genomic_DNA"/>
</dbReference>